<name>A0ABY4F4E7_9BACT</name>
<dbReference type="RefSeq" id="WP_244714726.1">
    <property type="nucleotide sequence ID" value="NZ_CP095049.1"/>
</dbReference>
<keyword evidence="2" id="KW-1185">Reference proteome</keyword>
<sequence length="163" mass="17634">MQYFYPVSSSSINKLLAALLLAVPLSSCGSLFGKEVARLPINAISTPEQEVVKEAALPLQKGEELALWSDMDMAYEGEAPVRFQVQVLKNGTAFQQLELDPTDKNVTVGEVKTAVNGKTTWSFTGKNGSLTIPETGTYTFKARLVAAANPTLKITKAELVLKK</sequence>
<proteinExistence type="predicted"/>
<evidence type="ECO:0000313" key="1">
    <source>
        <dbReference type="EMBL" id="UOQ51516.1"/>
    </source>
</evidence>
<protein>
    <submittedName>
        <fullName evidence="1">Uncharacterized protein</fullName>
    </submittedName>
</protein>
<accession>A0ABY4F4E7</accession>
<gene>
    <name evidence="1" type="ORF">MUN80_17320</name>
</gene>
<dbReference type="EMBL" id="CP095049">
    <property type="protein sequence ID" value="UOQ51516.1"/>
    <property type="molecule type" value="Genomic_DNA"/>
</dbReference>
<evidence type="ECO:0000313" key="2">
    <source>
        <dbReference type="Proteomes" id="UP000831785"/>
    </source>
</evidence>
<reference evidence="1 2" key="1">
    <citation type="submission" date="2022-04" db="EMBL/GenBank/DDBJ databases">
        <title>Hymenobacter sp. isolated from the air.</title>
        <authorList>
            <person name="Won M."/>
            <person name="Lee C.-M."/>
            <person name="Woen H.-Y."/>
            <person name="Kwon S.-W."/>
        </authorList>
    </citation>
    <scope>NUCLEOTIDE SEQUENCE [LARGE SCALE GENOMIC DNA]</scope>
    <source>
        <strain evidence="2">5116 S-27</strain>
    </source>
</reference>
<organism evidence="1 2">
    <name type="scientific">Hymenobacter cellulosivorans</name>
    <dbReference type="NCBI Taxonomy" id="2932249"/>
    <lineage>
        <taxon>Bacteria</taxon>
        <taxon>Pseudomonadati</taxon>
        <taxon>Bacteroidota</taxon>
        <taxon>Cytophagia</taxon>
        <taxon>Cytophagales</taxon>
        <taxon>Hymenobacteraceae</taxon>
        <taxon>Hymenobacter</taxon>
    </lineage>
</organism>
<dbReference type="Proteomes" id="UP000831785">
    <property type="component" value="Chromosome"/>
</dbReference>